<proteinExistence type="predicted"/>
<protein>
    <submittedName>
        <fullName evidence="1">Uncharacterized protein</fullName>
    </submittedName>
</protein>
<dbReference type="Proteomes" id="UP000765509">
    <property type="component" value="Unassembled WGS sequence"/>
</dbReference>
<sequence>MVSIKSCFTGISVTLESLALVGHITSASRQCKYNVNRQMCHMSMSLTSNTHTHNIENFWVITSRGARKQFGILIFFLWMTPAPLPDHLTPLPCLISLMNWLLHHLLITFSSSHNILPLLPLPLHNHPSLRFCTPAAPS</sequence>
<keyword evidence="2" id="KW-1185">Reference proteome</keyword>
<dbReference type="EMBL" id="AVOT02000620">
    <property type="protein sequence ID" value="MBW0463734.1"/>
    <property type="molecule type" value="Genomic_DNA"/>
</dbReference>
<dbReference type="AlphaFoldDB" id="A0A9Q3GDV8"/>
<organism evidence="1 2">
    <name type="scientific">Austropuccinia psidii MF-1</name>
    <dbReference type="NCBI Taxonomy" id="1389203"/>
    <lineage>
        <taxon>Eukaryota</taxon>
        <taxon>Fungi</taxon>
        <taxon>Dikarya</taxon>
        <taxon>Basidiomycota</taxon>
        <taxon>Pucciniomycotina</taxon>
        <taxon>Pucciniomycetes</taxon>
        <taxon>Pucciniales</taxon>
        <taxon>Sphaerophragmiaceae</taxon>
        <taxon>Austropuccinia</taxon>
    </lineage>
</organism>
<accession>A0A9Q3GDV8</accession>
<evidence type="ECO:0000313" key="2">
    <source>
        <dbReference type="Proteomes" id="UP000765509"/>
    </source>
</evidence>
<name>A0A9Q3GDV8_9BASI</name>
<reference evidence="1" key="1">
    <citation type="submission" date="2021-03" db="EMBL/GenBank/DDBJ databases">
        <title>Draft genome sequence of rust myrtle Austropuccinia psidii MF-1, a brazilian biotype.</title>
        <authorList>
            <person name="Quecine M.C."/>
            <person name="Pachon D.M.R."/>
            <person name="Bonatelli M.L."/>
            <person name="Correr F.H."/>
            <person name="Franceschini L.M."/>
            <person name="Leite T.F."/>
            <person name="Margarido G.R.A."/>
            <person name="Almeida C.A."/>
            <person name="Ferrarezi J.A."/>
            <person name="Labate C.A."/>
        </authorList>
    </citation>
    <scope>NUCLEOTIDE SEQUENCE</scope>
    <source>
        <strain evidence="1">MF-1</strain>
    </source>
</reference>
<evidence type="ECO:0000313" key="1">
    <source>
        <dbReference type="EMBL" id="MBW0463734.1"/>
    </source>
</evidence>
<gene>
    <name evidence="1" type="ORF">O181_003449</name>
</gene>
<comment type="caution">
    <text evidence="1">The sequence shown here is derived from an EMBL/GenBank/DDBJ whole genome shotgun (WGS) entry which is preliminary data.</text>
</comment>